<comment type="subcellular location">
    <subcellularLocation>
        <location evidence="1">Cell membrane</location>
        <topology evidence="1">Multi-pass membrane protein</topology>
    </subcellularLocation>
</comment>
<dbReference type="GO" id="GO:0022857">
    <property type="term" value="F:transmembrane transporter activity"/>
    <property type="evidence" value="ECO:0007669"/>
    <property type="project" value="InterPro"/>
</dbReference>
<dbReference type="Gene3D" id="1.10.3470.10">
    <property type="entry name" value="ABC transporter involved in vitamin B12 uptake, BtuC"/>
    <property type="match status" value="1"/>
</dbReference>
<organism evidence="8 9">
    <name type="scientific">Streptomyces yokosukanensis</name>
    <dbReference type="NCBI Taxonomy" id="67386"/>
    <lineage>
        <taxon>Bacteria</taxon>
        <taxon>Bacillati</taxon>
        <taxon>Actinomycetota</taxon>
        <taxon>Actinomycetes</taxon>
        <taxon>Kitasatosporales</taxon>
        <taxon>Streptomycetaceae</taxon>
        <taxon>Streptomyces</taxon>
    </lineage>
</organism>
<evidence type="ECO:0000256" key="1">
    <source>
        <dbReference type="ARBA" id="ARBA00004651"/>
    </source>
</evidence>
<accession>A0A101PBF1</accession>
<keyword evidence="9" id="KW-1185">Reference proteome</keyword>
<protein>
    <recommendedName>
        <fullName evidence="10">Iron ABC transporter</fullName>
    </recommendedName>
</protein>
<proteinExistence type="inferred from homology"/>
<evidence type="ECO:0000256" key="4">
    <source>
        <dbReference type="ARBA" id="ARBA00022475"/>
    </source>
</evidence>
<keyword evidence="6" id="KW-1133">Transmembrane helix</keyword>
<dbReference type="GO" id="GO:0005886">
    <property type="term" value="C:plasma membrane"/>
    <property type="evidence" value="ECO:0007669"/>
    <property type="project" value="UniProtKB-SubCell"/>
</dbReference>
<dbReference type="Pfam" id="PF01032">
    <property type="entry name" value="FecCD"/>
    <property type="match status" value="1"/>
</dbReference>
<keyword evidence="7" id="KW-0472">Membrane</keyword>
<evidence type="ECO:0000256" key="5">
    <source>
        <dbReference type="ARBA" id="ARBA00022692"/>
    </source>
</evidence>
<keyword evidence="4" id="KW-1003">Cell membrane</keyword>
<dbReference type="EMBL" id="LMWN01000008">
    <property type="protein sequence ID" value="KUN08467.1"/>
    <property type="molecule type" value="Genomic_DNA"/>
</dbReference>
<keyword evidence="3" id="KW-0813">Transport</keyword>
<dbReference type="InterPro" id="IPR000522">
    <property type="entry name" value="ABC_transptr_permease_BtuC"/>
</dbReference>
<comment type="caution">
    <text evidence="8">The sequence shown here is derived from an EMBL/GenBank/DDBJ whole genome shotgun (WGS) entry which is preliminary data.</text>
</comment>
<dbReference type="PANTHER" id="PTHR30472">
    <property type="entry name" value="FERRIC ENTEROBACTIN TRANSPORT SYSTEM PERMEASE PROTEIN"/>
    <property type="match status" value="1"/>
</dbReference>
<evidence type="ECO:0000256" key="2">
    <source>
        <dbReference type="ARBA" id="ARBA00007935"/>
    </source>
</evidence>
<name>A0A101PBF1_9ACTN</name>
<comment type="similarity">
    <text evidence="2">Belongs to the binding-protein-dependent transport system permease family. FecCD subfamily.</text>
</comment>
<sequence>MVGQTLVPPDGLWRACPHLPLLCSALTGAVVLVAADLAARTLPPPLEIPVGALTTLVGGPYLLRLLGRGQALGGPQIVAVSITKR</sequence>
<dbReference type="PANTHER" id="PTHR30472:SF25">
    <property type="entry name" value="ABC TRANSPORTER PERMEASE PROTEIN MJ0876-RELATED"/>
    <property type="match status" value="1"/>
</dbReference>
<reference evidence="8 9" key="1">
    <citation type="submission" date="2015-10" db="EMBL/GenBank/DDBJ databases">
        <title>Draft genome sequence of Streptomyces yokosukanensis DSM 40224, type strain for the species Streptomyces yokosukanensis.</title>
        <authorList>
            <person name="Ruckert C."/>
            <person name="Winkler A."/>
            <person name="Kalinowski J."/>
            <person name="Kampfer P."/>
            <person name="Glaeser S."/>
        </authorList>
    </citation>
    <scope>NUCLEOTIDE SEQUENCE [LARGE SCALE GENOMIC DNA]</scope>
    <source>
        <strain evidence="8 9">DSM 40224</strain>
    </source>
</reference>
<dbReference type="Proteomes" id="UP000053127">
    <property type="component" value="Unassembled WGS sequence"/>
</dbReference>
<evidence type="ECO:0000256" key="3">
    <source>
        <dbReference type="ARBA" id="ARBA00022448"/>
    </source>
</evidence>
<dbReference type="RefSeq" id="WP_067120014.1">
    <property type="nucleotide sequence ID" value="NZ_JBFACD010000013.1"/>
</dbReference>
<dbReference type="SUPFAM" id="SSF81345">
    <property type="entry name" value="ABC transporter involved in vitamin B12 uptake, BtuC"/>
    <property type="match status" value="1"/>
</dbReference>
<keyword evidence="5" id="KW-0812">Transmembrane</keyword>
<evidence type="ECO:0008006" key="10">
    <source>
        <dbReference type="Google" id="ProtNLM"/>
    </source>
</evidence>
<dbReference type="InterPro" id="IPR037294">
    <property type="entry name" value="ABC_BtuC-like"/>
</dbReference>
<evidence type="ECO:0000313" key="8">
    <source>
        <dbReference type="EMBL" id="KUN08467.1"/>
    </source>
</evidence>
<evidence type="ECO:0000313" key="9">
    <source>
        <dbReference type="Proteomes" id="UP000053127"/>
    </source>
</evidence>
<dbReference type="AlphaFoldDB" id="A0A101PBF1"/>
<evidence type="ECO:0000256" key="6">
    <source>
        <dbReference type="ARBA" id="ARBA00022989"/>
    </source>
</evidence>
<dbReference type="STRING" id="67386.AQI95_08865"/>
<gene>
    <name evidence="8" type="ORF">AQI95_08865</name>
</gene>
<evidence type="ECO:0000256" key="7">
    <source>
        <dbReference type="ARBA" id="ARBA00023136"/>
    </source>
</evidence>